<dbReference type="EMBL" id="JARKHS020036427">
    <property type="protein sequence ID" value="KAK8756188.1"/>
    <property type="molecule type" value="Genomic_DNA"/>
</dbReference>
<comment type="caution">
    <text evidence="2">The sequence shown here is derived from an EMBL/GenBank/DDBJ whole genome shotgun (WGS) entry which is preliminary data.</text>
</comment>
<name>A0AAQ4D148_AMBAM</name>
<dbReference type="AlphaFoldDB" id="A0AAQ4D148"/>
<dbReference type="Proteomes" id="UP001321473">
    <property type="component" value="Unassembled WGS sequence"/>
</dbReference>
<proteinExistence type="predicted"/>
<evidence type="ECO:0000313" key="3">
    <source>
        <dbReference type="Proteomes" id="UP001321473"/>
    </source>
</evidence>
<gene>
    <name evidence="2" type="ORF">V5799_001110</name>
</gene>
<accession>A0AAQ4D148</accession>
<feature type="compositionally biased region" description="Acidic residues" evidence="1">
    <location>
        <begin position="16"/>
        <end position="27"/>
    </location>
</feature>
<organism evidence="2 3">
    <name type="scientific">Amblyomma americanum</name>
    <name type="common">Lone star tick</name>
    <dbReference type="NCBI Taxonomy" id="6943"/>
    <lineage>
        <taxon>Eukaryota</taxon>
        <taxon>Metazoa</taxon>
        <taxon>Ecdysozoa</taxon>
        <taxon>Arthropoda</taxon>
        <taxon>Chelicerata</taxon>
        <taxon>Arachnida</taxon>
        <taxon>Acari</taxon>
        <taxon>Parasitiformes</taxon>
        <taxon>Ixodida</taxon>
        <taxon>Ixodoidea</taxon>
        <taxon>Ixodidae</taxon>
        <taxon>Amblyomminae</taxon>
        <taxon>Amblyomma</taxon>
    </lineage>
</organism>
<feature type="region of interest" description="Disordered" evidence="1">
    <location>
        <begin position="53"/>
        <end position="87"/>
    </location>
</feature>
<evidence type="ECO:0000313" key="2">
    <source>
        <dbReference type="EMBL" id="KAK8756188.1"/>
    </source>
</evidence>
<evidence type="ECO:0000256" key="1">
    <source>
        <dbReference type="SAM" id="MobiDB-lite"/>
    </source>
</evidence>
<feature type="compositionally biased region" description="Polar residues" evidence="1">
    <location>
        <begin position="53"/>
        <end position="63"/>
    </location>
</feature>
<feature type="region of interest" description="Disordered" evidence="1">
    <location>
        <begin position="1"/>
        <end position="30"/>
    </location>
</feature>
<keyword evidence="3" id="KW-1185">Reference proteome</keyword>
<sequence length="87" mass="9505">MPKGTYVEARRKENLAEEESDLGSEEEIPTKRLSKLPQRLLLASLAAPKLCCSSSPRTKSQGGRQPFLCPDYRKASGALPNSYGGHT</sequence>
<protein>
    <submittedName>
        <fullName evidence="2">Uncharacterized protein</fullName>
    </submittedName>
</protein>
<reference evidence="2 3" key="1">
    <citation type="journal article" date="2023" name="Arcadia Sci">
        <title>De novo assembly of a long-read Amblyomma americanum tick genome.</title>
        <authorList>
            <person name="Chou S."/>
            <person name="Poskanzer K.E."/>
            <person name="Rollins M."/>
            <person name="Thuy-Boun P.S."/>
        </authorList>
    </citation>
    <scope>NUCLEOTIDE SEQUENCE [LARGE SCALE GENOMIC DNA]</scope>
    <source>
        <strain evidence="2">F_SG_1</strain>
        <tissue evidence="2">Salivary glands</tissue>
    </source>
</reference>